<evidence type="ECO:0000313" key="1">
    <source>
        <dbReference type="EMBL" id="UWZ86255.1"/>
    </source>
</evidence>
<keyword evidence="2" id="KW-1185">Reference proteome</keyword>
<evidence type="ECO:0000313" key="2">
    <source>
        <dbReference type="Proteomes" id="UP001059380"/>
    </source>
</evidence>
<dbReference type="AlphaFoldDB" id="A0A9J7BUB5"/>
<proteinExistence type="predicted"/>
<dbReference type="RefSeq" id="WP_260795898.1">
    <property type="nucleotide sequence ID" value="NZ_CP093313.1"/>
</dbReference>
<dbReference type="EMBL" id="CP093313">
    <property type="protein sequence ID" value="UWZ86255.1"/>
    <property type="molecule type" value="Genomic_DNA"/>
</dbReference>
<reference evidence="1" key="1">
    <citation type="submission" date="2021-04" db="EMBL/GenBank/DDBJ databases">
        <title>Phylogenetic analysis of Acidobacteriaceae.</title>
        <authorList>
            <person name="Qiu L."/>
            <person name="Zhang Q."/>
        </authorList>
    </citation>
    <scope>NUCLEOTIDE SEQUENCE</scope>
    <source>
        <strain evidence="1">DSM 25168</strain>
    </source>
</reference>
<accession>A0A9J7BUB5</accession>
<protein>
    <submittedName>
        <fullName evidence="1">Uncharacterized protein</fullName>
    </submittedName>
</protein>
<gene>
    <name evidence="1" type="ORF">MOP44_09985</name>
</gene>
<sequence length="70" mass="7641">MSKQEALPEIGDRVYLDARGGVYVVVEVNEETRTVSVLPEPEVITAPVDKLVPAVDNKADTSIHIVKKPN</sequence>
<name>A0A9J7BUB5_9BACT</name>
<dbReference type="KEGG" id="orp:MOP44_09985"/>
<dbReference type="Proteomes" id="UP001059380">
    <property type="component" value="Chromosome"/>
</dbReference>
<organism evidence="1 2">
    <name type="scientific">Occallatibacter riparius</name>
    <dbReference type="NCBI Taxonomy" id="1002689"/>
    <lineage>
        <taxon>Bacteria</taxon>
        <taxon>Pseudomonadati</taxon>
        <taxon>Acidobacteriota</taxon>
        <taxon>Terriglobia</taxon>
        <taxon>Terriglobales</taxon>
        <taxon>Acidobacteriaceae</taxon>
        <taxon>Occallatibacter</taxon>
    </lineage>
</organism>